<name>A0A6J4KHE8_9CHLR</name>
<proteinExistence type="predicted"/>
<evidence type="ECO:0000259" key="1">
    <source>
        <dbReference type="Pfam" id="PF05448"/>
    </source>
</evidence>
<dbReference type="Pfam" id="PF05448">
    <property type="entry name" value="AXE1"/>
    <property type="match status" value="1"/>
</dbReference>
<accession>A0A6J4KHE8</accession>
<reference evidence="2" key="1">
    <citation type="submission" date="2020-02" db="EMBL/GenBank/DDBJ databases">
        <authorList>
            <person name="Meier V. D."/>
        </authorList>
    </citation>
    <scope>NUCLEOTIDE SEQUENCE</scope>
    <source>
        <strain evidence="2">AVDCRST_MAG77</strain>
    </source>
</reference>
<dbReference type="Gene3D" id="3.40.50.1820">
    <property type="entry name" value="alpha/beta hydrolase"/>
    <property type="match status" value="1"/>
</dbReference>
<dbReference type="PANTHER" id="PTHR22946">
    <property type="entry name" value="DIENELACTONE HYDROLASE DOMAIN-CONTAINING PROTEIN-RELATED"/>
    <property type="match status" value="1"/>
</dbReference>
<dbReference type="SUPFAM" id="SSF53474">
    <property type="entry name" value="alpha/beta-Hydrolases"/>
    <property type="match status" value="1"/>
</dbReference>
<sequence>MAASDVDVRSLWDLDRLSRPPAHEPAGAAEVGVQPIIYEGEPYRGQPSRVFAYLGVPKRPVPAAPHEDALPGMVLVHGGGGTAFREWVAIWNARGYAAIAMDLGGCGAGRQPLPDGGPPQSEEAKFADPTEAWRDHWVYHSVAAVIRAHSLLRSLPGVDPQRIGLTGISWGGYLTCMVAALDARFGCAVPVYGSGFLQENSVWIERGSFDALGTAGRAAWHAHCDPSRYVGAAGMPVLFVSRPVDVHYRLDVYRKSYRLVRSQLQLAVRIGLEHSHPDGWSPPEIARFADSRFRGAPALPRLEAPHIFAGGRHVRCAFSAARPLVSTQLAYTRDSGPWQDRSWQHGPANADETSLTADLPADWTACFLTATDAMGGYASSPHVTVEDPDS</sequence>
<protein>
    <submittedName>
        <fullName evidence="2">Prolyl oligopeptidase family protein</fullName>
    </submittedName>
</protein>
<dbReference type="InterPro" id="IPR050261">
    <property type="entry name" value="FrsA_esterase"/>
</dbReference>
<evidence type="ECO:0000313" key="2">
    <source>
        <dbReference type="EMBL" id="CAA9306138.1"/>
    </source>
</evidence>
<gene>
    <name evidence="2" type="ORF">AVDCRST_MAG77-6096</name>
</gene>
<dbReference type="EMBL" id="CADCTC010000318">
    <property type="protein sequence ID" value="CAA9306138.1"/>
    <property type="molecule type" value="Genomic_DNA"/>
</dbReference>
<feature type="domain" description="Acetyl xylan esterase" evidence="1">
    <location>
        <begin position="66"/>
        <end position="192"/>
    </location>
</feature>
<organism evidence="2">
    <name type="scientific">uncultured Chloroflexota bacterium</name>
    <dbReference type="NCBI Taxonomy" id="166587"/>
    <lineage>
        <taxon>Bacteria</taxon>
        <taxon>Bacillati</taxon>
        <taxon>Chloroflexota</taxon>
        <taxon>environmental samples</taxon>
    </lineage>
</organism>
<dbReference type="PANTHER" id="PTHR22946:SF0">
    <property type="entry name" value="DIENELACTONE HYDROLASE DOMAIN-CONTAINING PROTEIN"/>
    <property type="match status" value="1"/>
</dbReference>
<dbReference type="AlphaFoldDB" id="A0A6J4KHE8"/>
<dbReference type="InterPro" id="IPR029058">
    <property type="entry name" value="AB_hydrolase_fold"/>
</dbReference>
<dbReference type="InterPro" id="IPR008391">
    <property type="entry name" value="AXE1_dom"/>
</dbReference>